<sequence>MGPRGAVRRFFQNEAMMRVISGTVAAVALAVGVVGAMPASADTISRDNLARKFLDYCVNTQYRVEGIDRNSMIDRCRKASVQAMTQFEGDSFDAPSRSKFTAEQDRAIRAAVAAAFAKK</sequence>
<accession>A0A2N3M0B0</accession>
<comment type="caution">
    <text evidence="1">The sequence shown here is derived from an EMBL/GenBank/DDBJ whole genome shotgun (WGS) entry which is preliminary data.</text>
</comment>
<organism evidence="1 2">
    <name type="scientific">Pleomorphomonas diazotrophica</name>
    <dbReference type="NCBI Taxonomy" id="1166257"/>
    <lineage>
        <taxon>Bacteria</taxon>
        <taxon>Pseudomonadati</taxon>
        <taxon>Pseudomonadota</taxon>
        <taxon>Alphaproteobacteria</taxon>
        <taxon>Hyphomicrobiales</taxon>
        <taxon>Pleomorphomonadaceae</taxon>
        <taxon>Pleomorphomonas</taxon>
    </lineage>
</organism>
<dbReference type="AlphaFoldDB" id="A0A2N3M0B0"/>
<reference evidence="1 2" key="1">
    <citation type="submission" date="2017-12" db="EMBL/GenBank/DDBJ databases">
        <title>Anaerobic carbon monoxide metabolism by Pleomorphomonas carboxyditropha sp. nov., a new mesophilic hydrogenogenic carboxidotroph.</title>
        <authorList>
            <person name="Esquivel-Elizondo S."/>
            <person name="Krajmalnik-Brown R."/>
        </authorList>
    </citation>
    <scope>NUCLEOTIDE SEQUENCE [LARGE SCALE GENOMIC DNA]</scope>
    <source>
        <strain evidence="1 2">R5-392</strain>
    </source>
</reference>
<protein>
    <submittedName>
        <fullName evidence="1">Uncharacterized protein</fullName>
    </submittedName>
</protein>
<evidence type="ECO:0000313" key="1">
    <source>
        <dbReference type="EMBL" id="PKR90295.1"/>
    </source>
</evidence>
<gene>
    <name evidence="1" type="ORF">CXZ10_02605</name>
</gene>
<name>A0A2N3M0B0_9HYPH</name>
<evidence type="ECO:0000313" key="2">
    <source>
        <dbReference type="Proteomes" id="UP000233491"/>
    </source>
</evidence>
<dbReference type="EMBL" id="PJNW01000002">
    <property type="protein sequence ID" value="PKR90295.1"/>
    <property type="molecule type" value="Genomic_DNA"/>
</dbReference>
<dbReference type="Proteomes" id="UP000233491">
    <property type="component" value="Unassembled WGS sequence"/>
</dbReference>
<keyword evidence="2" id="KW-1185">Reference proteome</keyword>
<proteinExistence type="predicted"/>